<evidence type="ECO:0000313" key="1">
    <source>
        <dbReference type="EMBL" id="MDQ0111421.1"/>
    </source>
</evidence>
<reference evidence="1 2" key="1">
    <citation type="submission" date="2023-07" db="EMBL/GenBank/DDBJ databases">
        <title>Sorghum-associated microbial communities from plants grown in Nebraska, USA.</title>
        <authorList>
            <person name="Schachtman D."/>
        </authorList>
    </citation>
    <scope>NUCLEOTIDE SEQUENCE [LARGE SCALE GENOMIC DNA]</scope>
    <source>
        <strain evidence="1 2">CC482</strain>
    </source>
</reference>
<comment type="caution">
    <text evidence="1">The sequence shown here is derived from an EMBL/GenBank/DDBJ whole genome shotgun (WGS) entry which is preliminary data.</text>
</comment>
<gene>
    <name evidence="1" type="ORF">J2T15_000854</name>
</gene>
<keyword evidence="2" id="KW-1185">Reference proteome</keyword>
<dbReference type="EMBL" id="JAUSSU010000002">
    <property type="protein sequence ID" value="MDQ0111421.1"/>
    <property type="molecule type" value="Genomic_DNA"/>
</dbReference>
<evidence type="ECO:0000313" key="2">
    <source>
        <dbReference type="Proteomes" id="UP001229346"/>
    </source>
</evidence>
<proteinExistence type="predicted"/>
<sequence>MYIDFYESFYGFSPVTKKRAETVKSLPFFQCRARAVRMRNIIFINSKMIGH</sequence>
<protein>
    <submittedName>
        <fullName evidence="1">Uncharacterized protein</fullName>
    </submittedName>
</protein>
<dbReference type="Proteomes" id="UP001229346">
    <property type="component" value="Unassembled WGS sequence"/>
</dbReference>
<organism evidence="1 2">
    <name type="scientific">Paenibacillus harenae</name>
    <dbReference type="NCBI Taxonomy" id="306543"/>
    <lineage>
        <taxon>Bacteria</taxon>
        <taxon>Bacillati</taxon>
        <taxon>Bacillota</taxon>
        <taxon>Bacilli</taxon>
        <taxon>Bacillales</taxon>
        <taxon>Paenibacillaceae</taxon>
        <taxon>Paenibacillus</taxon>
    </lineage>
</organism>
<name>A0ABT9TVM7_PAEHA</name>
<accession>A0ABT9TVM7</accession>